<evidence type="ECO:0000313" key="2">
    <source>
        <dbReference type="EMBL" id="BBT41004.1"/>
    </source>
</evidence>
<reference evidence="2 3" key="1">
    <citation type="submission" date="2019-12" db="EMBL/GenBank/DDBJ databases">
        <title>complete genome sequences of Pseudomonas putida str. WP8-W18-CRE-01 isolated from wastewater treatment plant effluent.</title>
        <authorList>
            <person name="Sekizuka T."/>
            <person name="Itokawa K."/>
            <person name="Yatsu K."/>
            <person name="Inamine Y."/>
            <person name="Kuroda M."/>
        </authorList>
    </citation>
    <scope>NUCLEOTIDE SEQUENCE [LARGE SCALE GENOMIC DNA]</scope>
    <source>
        <strain evidence="2 3">WP8-W18-CRE-01</strain>
    </source>
</reference>
<evidence type="ECO:0000313" key="3">
    <source>
        <dbReference type="Proteomes" id="UP000515680"/>
    </source>
</evidence>
<protein>
    <recommendedName>
        <fullName evidence="1">BIG2 domain-containing protein</fullName>
    </recommendedName>
</protein>
<dbReference type="InterPro" id="IPR044000">
    <property type="entry name" value="Phage_tube_2"/>
</dbReference>
<dbReference type="Gene3D" id="2.60.40.1080">
    <property type="match status" value="1"/>
</dbReference>
<dbReference type="EMBL" id="AP022227">
    <property type="protein sequence ID" value="BBT41004.1"/>
    <property type="molecule type" value="Genomic_DNA"/>
</dbReference>
<proteinExistence type="predicted"/>
<gene>
    <name evidence="2" type="ORF">WP8W18C01_33450</name>
</gene>
<dbReference type="SUPFAM" id="SSF49373">
    <property type="entry name" value="Invasin/intimin cell-adhesion fragments"/>
    <property type="match status" value="1"/>
</dbReference>
<accession>A0A6S5TWB3</accession>
<dbReference type="AlphaFoldDB" id="A0A6S5TWB3"/>
<dbReference type="RefSeq" id="WP_182815784.1">
    <property type="nucleotide sequence ID" value="NZ_AP022227.1"/>
</dbReference>
<dbReference type="InterPro" id="IPR003343">
    <property type="entry name" value="Big_2"/>
</dbReference>
<dbReference type="SMART" id="SM00635">
    <property type="entry name" value="BID_2"/>
    <property type="match status" value="1"/>
</dbReference>
<organism evidence="2 3">
    <name type="scientific">Pseudomonas putida</name>
    <name type="common">Arthrobacter siderocapsulatus</name>
    <dbReference type="NCBI Taxonomy" id="303"/>
    <lineage>
        <taxon>Bacteria</taxon>
        <taxon>Pseudomonadati</taxon>
        <taxon>Pseudomonadota</taxon>
        <taxon>Gammaproteobacteria</taxon>
        <taxon>Pseudomonadales</taxon>
        <taxon>Pseudomonadaceae</taxon>
        <taxon>Pseudomonas</taxon>
    </lineage>
</organism>
<name>A0A6S5TWB3_PSEPU</name>
<dbReference type="Proteomes" id="UP000515680">
    <property type="component" value="Chromosome"/>
</dbReference>
<dbReference type="Pfam" id="PF18906">
    <property type="entry name" value="Phage_tube_2"/>
    <property type="match status" value="1"/>
</dbReference>
<dbReference type="InterPro" id="IPR008964">
    <property type="entry name" value="Invasin/intimin_cell_adhesion"/>
</dbReference>
<sequence length="389" mass="40940">MSSGAKRSTAWIREVTPGITPPGNWNVLTRVSFGLGPTYNSEENNEIGEDRMSQGTAMTTVDVGGDIETKFRFGALDEFLASCFGKDWVGNVLTMGNDRISFSIGAYDADVGIAAVARGAQVATMNIEVPNDNEISVTTTFAAIAWDDKADNTSYIVSPVAEANQRRYGFKDVTGLKINGVQLGEDNACVDSFNLQFDNAVQTQRCIGNGNPFPGNIIPTTFTPSGSITLSWSKTAYQYWKAQQSGDALSFEFTLNNADGGYTFLLPEMEVTGDWPDGGATDIIQVELSYTGRRVPPTITRLPAPIAIAAVTVTPATISLTVGETADLEAVVTPVGASQLVNWTSSDQAIATVSATGLVTAMAAGTATITATSAADGTKTDTCAVTVTA</sequence>
<evidence type="ECO:0000259" key="1">
    <source>
        <dbReference type="SMART" id="SM00635"/>
    </source>
</evidence>
<dbReference type="Pfam" id="PF02368">
    <property type="entry name" value="Big_2"/>
    <property type="match status" value="1"/>
</dbReference>
<feature type="domain" description="BIG2" evidence="1">
    <location>
        <begin position="307"/>
        <end position="383"/>
    </location>
</feature>